<keyword evidence="1" id="KW-0812">Transmembrane</keyword>
<keyword evidence="2" id="KW-0732">Signal</keyword>
<sequence length="209" mass="21277">MIKTLTAIALTASASLGIGQAAIVNGDFSAGSTGFVTFEDGGTVSISGGTATLSTDAGLGADVLVASISQGDDGSFTFDPGLLVPSNAVSLVFDITQAVADVDALEDGTSFFGDSLQVLLADSEDLLLDVATFIEAGDVGSFTVDISSLQGRTVALFIDLFDEDDGFDTTFSIDNIAFVLDDVVNPIPLPGAFVFALTGFGGLLLRKRG</sequence>
<keyword evidence="1" id="KW-0472">Membrane</keyword>
<comment type="caution">
    <text evidence="3">The sequence shown here is derived from an EMBL/GenBank/DDBJ whole genome shotgun (WGS) entry which is preliminary data.</text>
</comment>
<evidence type="ECO:0000256" key="1">
    <source>
        <dbReference type="SAM" id="Phobius"/>
    </source>
</evidence>
<organism evidence="3 4">
    <name type="scientific">Parvularcula maris</name>
    <dbReference type="NCBI Taxonomy" id="2965077"/>
    <lineage>
        <taxon>Bacteria</taxon>
        <taxon>Pseudomonadati</taxon>
        <taxon>Pseudomonadota</taxon>
        <taxon>Alphaproteobacteria</taxon>
        <taxon>Parvularculales</taxon>
        <taxon>Parvularculaceae</taxon>
        <taxon>Parvularcula</taxon>
    </lineage>
</organism>
<accession>A0A9X2LB55</accession>
<feature type="signal peptide" evidence="2">
    <location>
        <begin position="1"/>
        <end position="21"/>
    </location>
</feature>
<feature type="transmembrane region" description="Helical" evidence="1">
    <location>
        <begin position="187"/>
        <end position="205"/>
    </location>
</feature>
<proteinExistence type="predicted"/>
<dbReference type="EMBL" id="JANIBC010000020">
    <property type="protein sequence ID" value="MCQ8186488.1"/>
    <property type="molecule type" value="Genomic_DNA"/>
</dbReference>
<dbReference type="RefSeq" id="WP_256620413.1">
    <property type="nucleotide sequence ID" value="NZ_JANIBC010000020.1"/>
</dbReference>
<evidence type="ECO:0000313" key="4">
    <source>
        <dbReference type="Proteomes" id="UP001142610"/>
    </source>
</evidence>
<keyword evidence="1" id="KW-1133">Transmembrane helix</keyword>
<evidence type="ECO:0000256" key="2">
    <source>
        <dbReference type="SAM" id="SignalP"/>
    </source>
</evidence>
<name>A0A9X2LB55_9PROT</name>
<reference evidence="3" key="1">
    <citation type="submission" date="2022-07" db="EMBL/GenBank/DDBJ databases">
        <title>Parvularcula maris sp. nov., an algicidal bacterium isolated from seawater.</title>
        <authorList>
            <person name="Li F."/>
        </authorList>
    </citation>
    <scope>NUCLEOTIDE SEQUENCE</scope>
    <source>
        <strain evidence="3">BGMRC 0090</strain>
    </source>
</reference>
<dbReference type="Proteomes" id="UP001142610">
    <property type="component" value="Unassembled WGS sequence"/>
</dbReference>
<evidence type="ECO:0008006" key="5">
    <source>
        <dbReference type="Google" id="ProtNLM"/>
    </source>
</evidence>
<gene>
    <name evidence="3" type="ORF">NOG11_13985</name>
</gene>
<evidence type="ECO:0000313" key="3">
    <source>
        <dbReference type="EMBL" id="MCQ8186488.1"/>
    </source>
</evidence>
<protein>
    <recommendedName>
        <fullName evidence="5">PEP-CTERM sorting domain-containing protein</fullName>
    </recommendedName>
</protein>
<feature type="chain" id="PRO_5040800403" description="PEP-CTERM sorting domain-containing protein" evidence="2">
    <location>
        <begin position="22"/>
        <end position="209"/>
    </location>
</feature>
<keyword evidence="4" id="KW-1185">Reference proteome</keyword>
<dbReference type="AlphaFoldDB" id="A0A9X2LB55"/>